<accession>A0ABZ2PL50</accession>
<dbReference type="PROSITE" id="PS51340">
    <property type="entry name" value="MOSC"/>
    <property type="match status" value="1"/>
</dbReference>
<organism evidence="2 3">
    <name type="scientific">Rhodococcus sovatensis</name>
    <dbReference type="NCBI Taxonomy" id="1805840"/>
    <lineage>
        <taxon>Bacteria</taxon>
        <taxon>Bacillati</taxon>
        <taxon>Actinomycetota</taxon>
        <taxon>Actinomycetes</taxon>
        <taxon>Mycobacteriales</taxon>
        <taxon>Nocardiaceae</taxon>
        <taxon>Rhodococcus</taxon>
    </lineage>
</organism>
<dbReference type="Proteomes" id="UP001432000">
    <property type="component" value="Chromosome"/>
</dbReference>
<dbReference type="Pfam" id="PF03473">
    <property type="entry name" value="MOSC"/>
    <property type="match status" value="1"/>
</dbReference>
<dbReference type="SUPFAM" id="SSF50800">
    <property type="entry name" value="PK beta-barrel domain-like"/>
    <property type="match status" value="1"/>
</dbReference>
<evidence type="ECO:0000313" key="2">
    <source>
        <dbReference type="EMBL" id="WXG67116.1"/>
    </source>
</evidence>
<gene>
    <name evidence="2" type="ORF">WDS16_17870</name>
</gene>
<dbReference type="InterPro" id="IPR005303">
    <property type="entry name" value="MOCOS_middle"/>
</dbReference>
<dbReference type="SUPFAM" id="SSF141673">
    <property type="entry name" value="MOSC N-terminal domain-like"/>
    <property type="match status" value="1"/>
</dbReference>
<name>A0ABZ2PL50_9NOCA</name>
<dbReference type="RefSeq" id="WP_338886540.1">
    <property type="nucleotide sequence ID" value="NZ_CP147846.1"/>
</dbReference>
<protein>
    <submittedName>
        <fullName evidence="2">MOSC N-terminal beta barrel domain-containing protein</fullName>
    </submittedName>
</protein>
<dbReference type="PANTHER" id="PTHR14237">
    <property type="entry name" value="MOLYBDOPTERIN COFACTOR SULFURASE MOSC"/>
    <property type="match status" value="1"/>
</dbReference>
<evidence type="ECO:0000259" key="1">
    <source>
        <dbReference type="PROSITE" id="PS51340"/>
    </source>
</evidence>
<dbReference type="PANTHER" id="PTHR14237:SF19">
    <property type="entry name" value="MITOCHONDRIAL AMIDOXIME REDUCING COMPONENT 1"/>
    <property type="match status" value="1"/>
</dbReference>
<evidence type="ECO:0000313" key="3">
    <source>
        <dbReference type="Proteomes" id="UP001432000"/>
    </source>
</evidence>
<dbReference type="EMBL" id="CP147846">
    <property type="protein sequence ID" value="WXG67116.1"/>
    <property type="molecule type" value="Genomic_DNA"/>
</dbReference>
<keyword evidence="3" id="KW-1185">Reference proteome</keyword>
<dbReference type="Pfam" id="PF03476">
    <property type="entry name" value="MOSC_N"/>
    <property type="match status" value="1"/>
</dbReference>
<dbReference type="InterPro" id="IPR005302">
    <property type="entry name" value="MoCF_Sase_C"/>
</dbReference>
<sequence>MNAAVTELVCYPVKGCAGLSLRSARMTFRGIEHDREFMIVDEDLSFRSQRRDPVLALIRPTIDVDGLTLHYPDAGSVTCPIDKASSSCDVTMFGRPFRGIDQGDDVASFLSEVIGEKSRLVAVPEDFHRVTDGIAPGTAGFADSSAVHILSKSTLDGLNSRLDTALPMNRFRPNIVVDGWDSPHTEDLVRSVAIGDTELTYTKLAIRCPVTTVDQSLGRRDGREPLATLATYRTARQKGVAFGSKFTVIRGGTVTVGDDITVASWGDTEL</sequence>
<proteinExistence type="predicted"/>
<dbReference type="Gene3D" id="2.40.33.20">
    <property type="entry name" value="PK beta-barrel domain-like"/>
    <property type="match status" value="1"/>
</dbReference>
<reference evidence="2 3" key="1">
    <citation type="submission" date="2024-03" db="EMBL/GenBank/DDBJ databases">
        <title>Natural products discovery in diverse microorganisms through a two-stage MS feature dereplication strategy.</title>
        <authorList>
            <person name="Zhang R."/>
        </authorList>
    </citation>
    <scope>NUCLEOTIDE SEQUENCE [LARGE SCALE GENOMIC DNA]</scope>
    <source>
        <strain evidence="2 3">18930</strain>
    </source>
</reference>
<dbReference type="InterPro" id="IPR011037">
    <property type="entry name" value="Pyrv_Knase-like_insert_dom_sf"/>
</dbReference>
<feature type="domain" description="MOSC" evidence="1">
    <location>
        <begin position="115"/>
        <end position="263"/>
    </location>
</feature>